<dbReference type="EMBL" id="BGPR01002130">
    <property type="protein sequence ID" value="GBM68259.1"/>
    <property type="molecule type" value="Genomic_DNA"/>
</dbReference>
<reference evidence="1 2" key="1">
    <citation type="journal article" date="2019" name="Sci. Rep.">
        <title>Orb-weaving spider Araneus ventricosus genome elucidates the spidroin gene catalogue.</title>
        <authorList>
            <person name="Kono N."/>
            <person name="Nakamura H."/>
            <person name="Ohtoshi R."/>
            <person name="Moran D.A.P."/>
            <person name="Shinohara A."/>
            <person name="Yoshida Y."/>
            <person name="Fujiwara M."/>
            <person name="Mori M."/>
            <person name="Tomita M."/>
            <person name="Arakawa K."/>
        </authorList>
    </citation>
    <scope>NUCLEOTIDE SEQUENCE [LARGE SCALE GENOMIC DNA]</scope>
</reference>
<proteinExistence type="predicted"/>
<evidence type="ECO:0000313" key="2">
    <source>
        <dbReference type="Proteomes" id="UP000499080"/>
    </source>
</evidence>
<name>A0A4Y2HT89_ARAVE</name>
<comment type="caution">
    <text evidence="1">The sequence shown here is derived from an EMBL/GenBank/DDBJ whole genome shotgun (WGS) entry which is preliminary data.</text>
</comment>
<keyword evidence="2" id="KW-1185">Reference proteome</keyword>
<evidence type="ECO:0000313" key="1">
    <source>
        <dbReference type="EMBL" id="GBM68259.1"/>
    </source>
</evidence>
<dbReference type="AlphaFoldDB" id="A0A4Y2HT89"/>
<dbReference type="Proteomes" id="UP000499080">
    <property type="component" value="Unassembled WGS sequence"/>
</dbReference>
<protein>
    <submittedName>
        <fullName evidence="1">Uncharacterized protein</fullName>
    </submittedName>
</protein>
<gene>
    <name evidence="1" type="ORF">AVEN_88832_1</name>
</gene>
<accession>A0A4Y2HT89</accession>
<organism evidence="1 2">
    <name type="scientific">Araneus ventricosus</name>
    <name type="common">Orbweaver spider</name>
    <name type="synonym">Epeira ventricosa</name>
    <dbReference type="NCBI Taxonomy" id="182803"/>
    <lineage>
        <taxon>Eukaryota</taxon>
        <taxon>Metazoa</taxon>
        <taxon>Ecdysozoa</taxon>
        <taxon>Arthropoda</taxon>
        <taxon>Chelicerata</taxon>
        <taxon>Arachnida</taxon>
        <taxon>Araneae</taxon>
        <taxon>Araneomorphae</taxon>
        <taxon>Entelegynae</taxon>
        <taxon>Araneoidea</taxon>
        <taxon>Araneidae</taxon>
        <taxon>Araneus</taxon>
    </lineage>
</organism>
<sequence>MKLIVDNDMKPLDAKYGRNKETDAKEEGNMILMDESEDEYFVSFQQEMKAVEMEEVTYLESAMADFTTTIQIWIENVGGARKKEHYSYAAFLKSSTWSKFKAGLSSIPPTKGEAEQHSLSMHFCFRTFNGACTKGAPLEEEDEFELDQILEKHGEI</sequence>